<dbReference type="EMBL" id="FOKY01000002">
    <property type="protein sequence ID" value="SFB75842.1"/>
    <property type="molecule type" value="Genomic_DNA"/>
</dbReference>
<dbReference type="AlphaFoldDB" id="A0A1I1DN76"/>
<keyword evidence="3" id="KW-1185">Reference proteome</keyword>
<organism evidence="2 3">
    <name type="scientific">Brevinema andersonii</name>
    <dbReference type="NCBI Taxonomy" id="34097"/>
    <lineage>
        <taxon>Bacteria</taxon>
        <taxon>Pseudomonadati</taxon>
        <taxon>Spirochaetota</taxon>
        <taxon>Spirochaetia</taxon>
        <taxon>Brevinematales</taxon>
        <taxon>Brevinemataceae</taxon>
        <taxon>Brevinema</taxon>
    </lineage>
</organism>
<evidence type="ECO:0000313" key="2">
    <source>
        <dbReference type="EMBL" id="SFB75842.1"/>
    </source>
</evidence>
<reference evidence="3" key="1">
    <citation type="submission" date="2016-10" db="EMBL/GenBank/DDBJ databases">
        <authorList>
            <person name="Varghese N."/>
            <person name="Submissions S."/>
        </authorList>
    </citation>
    <scope>NUCLEOTIDE SEQUENCE [LARGE SCALE GENOMIC DNA]</scope>
    <source>
        <strain evidence="3">ATCC 43811</strain>
    </source>
</reference>
<evidence type="ECO:0000313" key="3">
    <source>
        <dbReference type="Proteomes" id="UP000240042"/>
    </source>
</evidence>
<protein>
    <recommendedName>
        <fullName evidence="4">Lipoprotein</fullName>
    </recommendedName>
</protein>
<dbReference type="RefSeq" id="WP_092318589.1">
    <property type="nucleotide sequence ID" value="NZ_FOKY01000002.1"/>
</dbReference>
<dbReference type="STRING" id="34097.SAMN02745150_00657"/>
<name>A0A1I1DN76_BREAD</name>
<sequence length="121" mass="13737">MKTFHSLLLTLGFLFSVSYCSNMNQNEFLAAVNGTYKLVSNNQTIVATPDGQIIYSDFQPFLNIYVVKNSQCAIYYKSSDSGNLYLPIAIKNNNLYSHKCVDTLQNVNFENVTLFATFLHR</sequence>
<dbReference type="Proteomes" id="UP000240042">
    <property type="component" value="Unassembled WGS sequence"/>
</dbReference>
<evidence type="ECO:0008006" key="4">
    <source>
        <dbReference type="Google" id="ProtNLM"/>
    </source>
</evidence>
<evidence type="ECO:0000256" key="1">
    <source>
        <dbReference type="SAM" id="SignalP"/>
    </source>
</evidence>
<feature type="chain" id="PRO_5015191514" description="Lipoprotein" evidence="1">
    <location>
        <begin position="21"/>
        <end position="121"/>
    </location>
</feature>
<keyword evidence="1" id="KW-0732">Signal</keyword>
<proteinExistence type="predicted"/>
<feature type="signal peptide" evidence="1">
    <location>
        <begin position="1"/>
        <end position="20"/>
    </location>
</feature>
<accession>A0A1I1DN76</accession>
<gene>
    <name evidence="2" type="ORF">SAMN02745150_00657</name>
</gene>